<sequence length="653" mass="74701">MFQVGDPRQTCTNYSREEHRYDFSALSTPTPVSEIKVFENSNPGTSVNVYGVRKCSTQSVAYPLRIVDEEKENHFDLLLITGKDDKNHYAIISNFLRLASSQKNNHQHRLFYCKRCFISFEDRPLKYKLHGERPLANHRLLCGSHKPVVPLMPKEGDTLKFKAWCKTGRLPFVVYADFEALLLKTGRKQGENTTAIHEHHPMSYGYHVVAAEGVPTELLDQFDIPRAPVIFRGSVTQDDVAKRFVSNVLGVTKKIARLYKEVNVPIIMSIEDCHVHDVKTMCDLCSCTFSECNCKTAHHDHLSGRFLKTLCNTCNLKLKTPNFVPCYLHNLSNYDAHFIVTNLACDGDNNRISVIANTEEKYISFSKYINNSFSVRFVDTCRFMASSLAHLAQNLTSANFDKFREVAKVFAPSEMELVTRKGVYPYEYTDSWDKLDATSLPDKSQFYSALTKTHVSDEDYSHATRVWNHFGCTSLGAYSDLYLKVDVLLSTDVFENIRDICMATYHLDPAHYFTLPEFSFDCMLYFSKVQLELLTDYEKILFIESGTRGGLVQASKRHARANNPETPGYNTEEPNTSLIYLDANNLYGYAMCQYMPIGDFVWYTGNPEVALYTENPEVALAQLEWMHATDDVGRFYEVDIIYPEDLHDAHNDM</sequence>
<reference evidence="10 11" key="1">
    <citation type="submission" date="2019-08" db="EMBL/GenBank/DDBJ databases">
        <title>Whole genome of Aphis craccivora.</title>
        <authorList>
            <person name="Voronova N.V."/>
            <person name="Shulinski R.S."/>
            <person name="Bandarenka Y.V."/>
            <person name="Zhorov D.G."/>
            <person name="Warner D."/>
        </authorList>
    </citation>
    <scope>NUCLEOTIDE SEQUENCE [LARGE SCALE GENOMIC DNA]</scope>
    <source>
        <strain evidence="10">180601</strain>
        <tissue evidence="10">Whole Body</tissue>
    </source>
</reference>
<dbReference type="InterPro" id="IPR012337">
    <property type="entry name" value="RNaseH-like_sf"/>
</dbReference>
<gene>
    <name evidence="10" type="ORF">FWK35_00035508</name>
</gene>
<keyword evidence="5" id="KW-0235">DNA replication</keyword>
<proteinExistence type="inferred from homology"/>
<evidence type="ECO:0000259" key="9">
    <source>
        <dbReference type="Pfam" id="PF03175"/>
    </source>
</evidence>
<dbReference type="AlphaFoldDB" id="A0A6G0VQ02"/>
<dbReference type="GO" id="GO:0000166">
    <property type="term" value="F:nucleotide binding"/>
    <property type="evidence" value="ECO:0007669"/>
    <property type="project" value="InterPro"/>
</dbReference>
<dbReference type="PANTHER" id="PTHR31511:SF12">
    <property type="entry name" value="RHO TERMINATION FACTOR N-TERMINAL DOMAIN-CONTAINING PROTEIN"/>
    <property type="match status" value="1"/>
</dbReference>
<dbReference type="InterPro" id="IPR036397">
    <property type="entry name" value="RNaseH_sf"/>
</dbReference>
<evidence type="ECO:0000256" key="8">
    <source>
        <dbReference type="ARBA" id="ARBA00049244"/>
    </source>
</evidence>
<dbReference type="GO" id="GO:0003887">
    <property type="term" value="F:DNA-directed DNA polymerase activity"/>
    <property type="evidence" value="ECO:0007669"/>
    <property type="project" value="UniProtKB-KW"/>
</dbReference>
<dbReference type="Proteomes" id="UP000478052">
    <property type="component" value="Unassembled WGS sequence"/>
</dbReference>
<dbReference type="Pfam" id="PF03175">
    <property type="entry name" value="DNA_pol_B_2"/>
    <property type="match status" value="1"/>
</dbReference>
<evidence type="ECO:0000313" key="11">
    <source>
        <dbReference type="Proteomes" id="UP000478052"/>
    </source>
</evidence>
<dbReference type="InterPro" id="IPR043502">
    <property type="entry name" value="DNA/RNA_pol_sf"/>
</dbReference>
<evidence type="ECO:0000256" key="5">
    <source>
        <dbReference type="ARBA" id="ARBA00022705"/>
    </source>
</evidence>
<dbReference type="GO" id="GO:0003677">
    <property type="term" value="F:DNA binding"/>
    <property type="evidence" value="ECO:0007669"/>
    <property type="project" value="UniProtKB-KW"/>
</dbReference>
<keyword evidence="4" id="KW-0548">Nucleotidyltransferase</keyword>
<evidence type="ECO:0000256" key="1">
    <source>
        <dbReference type="ARBA" id="ARBA00005755"/>
    </source>
</evidence>
<dbReference type="SUPFAM" id="SSF53098">
    <property type="entry name" value="Ribonuclease H-like"/>
    <property type="match status" value="1"/>
</dbReference>
<evidence type="ECO:0000256" key="2">
    <source>
        <dbReference type="ARBA" id="ARBA00012417"/>
    </source>
</evidence>
<organism evidence="10 11">
    <name type="scientific">Aphis craccivora</name>
    <name type="common">Cowpea aphid</name>
    <dbReference type="NCBI Taxonomy" id="307492"/>
    <lineage>
        <taxon>Eukaryota</taxon>
        <taxon>Metazoa</taxon>
        <taxon>Ecdysozoa</taxon>
        <taxon>Arthropoda</taxon>
        <taxon>Hexapoda</taxon>
        <taxon>Insecta</taxon>
        <taxon>Pterygota</taxon>
        <taxon>Neoptera</taxon>
        <taxon>Paraneoptera</taxon>
        <taxon>Hemiptera</taxon>
        <taxon>Sternorrhyncha</taxon>
        <taxon>Aphidomorpha</taxon>
        <taxon>Aphidoidea</taxon>
        <taxon>Aphididae</taxon>
        <taxon>Aphidini</taxon>
        <taxon>Aphis</taxon>
        <taxon>Aphis</taxon>
    </lineage>
</organism>
<keyword evidence="11" id="KW-1185">Reference proteome</keyword>
<accession>A0A6G0VQ02</accession>
<dbReference type="EMBL" id="VUJU01014614">
    <property type="protein sequence ID" value="KAF0701747.1"/>
    <property type="molecule type" value="Genomic_DNA"/>
</dbReference>
<dbReference type="EC" id="2.7.7.7" evidence="2"/>
<evidence type="ECO:0000256" key="6">
    <source>
        <dbReference type="ARBA" id="ARBA00022932"/>
    </source>
</evidence>
<dbReference type="OrthoDB" id="8191949at2759"/>
<feature type="domain" description="DNA-directed DNA polymerase family B mitochondria/virus" evidence="9">
    <location>
        <begin position="326"/>
        <end position="606"/>
    </location>
</feature>
<evidence type="ECO:0000256" key="7">
    <source>
        <dbReference type="ARBA" id="ARBA00023125"/>
    </source>
</evidence>
<keyword evidence="7" id="KW-0238">DNA-binding</keyword>
<dbReference type="SUPFAM" id="SSF56672">
    <property type="entry name" value="DNA/RNA polymerases"/>
    <property type="match status" value="1"/>
</dbReference>
<evidence type="ECO:0000256" key="4">
    <source>
        <dbReference type="ARBA" id="ARBA00022695"/>
    </source>
</evidence>
<evidence type="ECO:0000313" key="10">
    <source>
        <dbReference type="EMBL" id="KAF0701747.1"/>
    </source>
</evidence>
<keyword evidence="3" id="KW-0808">Transferase</keyword>
<evidence type="ECO:0000256" key="3">
    <source>
        <dbReference type="ARBA" id="ARBA00022679"/>
    </source>
</evidence>
<feature type="non-terminal residue" evidence="10">
    <location>
        <position position="653"/>
    </location>
</feature>
<comment type="catalytic activity">
    <reaction evidence="8">
        <text>DNA(n) + a 2'-deoxyribonucleoside 5'-triphosphate = DNA(n+1) + diphosphate</text>
        <dbReference type="Rhea" id="RHEA:22508"/>
        <dbReference type="Rhea" id="RHEA-COMP:17339"/>
        <dbReference type="Rhea" id="RHEA-COMP:17340"/>
        <dbReference type="ChEBI" id="CHEBI:33019"/>
        <dbReference type="ChEBI" id="CHEBI:61560"/>
        <dbReference type="ChEBI" id="CHEBI:173112"/>
        <dbReference type="EC" id="2.7.7.7"/>
    </reaction>
</comment>
<keyword evidence="6" id="KW-0239">DNA-directed DNA polymerase</keyword>
<protein>
    <recommendedName>
        <fullName evidence="2">DNA-directed DNA polymerase</fullName>
        <ecNumber evidence="2">2.7.7.7</ecNumber>
    </recommendedName>
</protein>
<dbReference type="GO" id="GO:0042575">
    <property type="term" value="C:DNA polymerase complex"/>
    <property type="evidence" value="ECO:0007669"/>
    <property type="project" value="UniProtKB-ARBA"/>
</dbReference>
<comment type="similarity">
    <text evidence="1">Belongs to the DNA polymerase type-B family.</text>
</comment>
<name>A0A6G0VQ02_APHCR</name>
<dbReference type="InterPro" id="IPR004868">
    <property type="entry name" value="DNA-dir_DNA_pol_B_mt/vir"/>
</dbReference>
<dbReference type="Gene3D" id="3.30.420.10">
    <property type="entry name" value="Ribonuclease H-like superfamily/Ribonuclease H"/>
    <property type="match status" value="1"/>
</dbReference>
<comment type="caution">
    <text evidence="10">The sequence shown here is derived from an EMBL/GenBank/DDBJ whole genome shotgun (WGS) entry which is preliminary data.</text>
</comment>
<dbReference type="GO" id="GO:0006260">
    <property type="term" value="P:DNA replication"/>
    <property type="evidence" value="ECO:0007669"/>
    <property type="project" value="UniProtKB-KW"/>
</dbReference>
<dbReference type="PANTHER" id="PTHR31511">
    <property type="entry name" value="PROTEIN CBG23764"/>
    <property type="match status" value="1"/>
</dbReference>